<evidence type="ECO:0000259" key="5">
    <source>
        <dbReference type="Pfam" id="PF07730"/>
    </source>
</evidence>
<dbReference type="InterPro" id="IPR036890">
    <property type="entry name" value="HATPase_C_sf"/>
</dbReference>
<keyword evidence="3" id="KW-0902">Two-component regulatory system</keyword>
<keyword evidence="7" id="KW-1185">Reference proteome</keyword>
<dbReference type="Gene3D" id="3.30.565.10">
    <property type="entry name" value="Histidine kinase-like ATPase, C-terminal domain"/>
    <property type="match status" value="1"/>
</dbReference>
<dbReference type="RefSeq" id="WP_085021128.1">
    <property type="nucleotide sequence ID" value="NZ_BMHD01000001.1"/>
</dbReference>
<dbReference type="Pfam" id="PF07730">
    <property type="entry name" value="HisKA_3"/>
    <property type="match status" value="1"/>
</dbReference>
<dbReference type="EMBL" id="CP020715">
    <property type="protein sequence ID" value="ARJ06990.1"/>
    <property type="molecule type" value="Genomic_DNA"/>
</dbReference>
<dbReference type="InterPro" id="IPR050482">
    <property type="entry name" value="Sensor_HK_TwoCompSys"/>
</dbReference>
<dbReference type="STRING" id="1619308.B5808_18495"/>
<dbReference type="PANTHER" id="PTHR24421:SF63">
    <property type="entry name" value="SENSOR HISTIDINE KINASE DESK"/>
    <property type="match status" value="1"/>
</dbReference>
<keyword evidence="2 6" id="KW-0418">Kinase</keyword>
<feature type="domain" description="Signal transduction histidine kinase subgroup 3 dimerisation and phosphoacceptor" evidence="5">
    <location>
        <begin position="206"/>
        <end position="269"/>
    </location>
</feature>
<accession>A0A1X9LY59</accession>
<organism evidence="6 7">
    <name type="scientific">Cnuibacter physcomitrellae</name>
    <dbReference type="NCBI Taxonomy" id="1619308"/>
    <lineage>
        <taxon>Bacteria</taxon>
        <taxon>Bacillati</taxon>
        <taxon>Actinomycetota</taxon>
        <taxon>Actinomycetes</taxon>
        <taxon>Micrococcales</taxon>
        <taxon>Microbacteriaceae</taxon>
        <taxon>Cnuibacter</taxon>
    </lineage>
</organism>
<evidence type="ECO:0000256" key="4">
    <source>
        <dbReference type="SAM" id="Phobius"/>
    </source>
</evidence>
<evidence type="ECO:0000256" key="2">
    <source>
        <dbReference type="ARBA" id="ARBA00022777"/>
    </source>
</evidence>
<dbReference type="GO" id="GO:0000155">
    <property type="term" value="F:phosphorelay sensor kinase activity"/>
    <property type="evidence" value="ECO:0007669"/>
    <property type="project" value="InterPro"/>
</dbReference>
<evidence type="ECO:0000256" key="3">
    <source>
        <dbReference type="ARBA" id="ARBA00023012"/>
    </source>
</evidence>
<gene>
    <name evidence="6" type="ORF">B5808_18495</name>
</gene>
<dbReference type="CDD" id="cd16917">
    <property type="entry name" value="HATPase_UhpB-NarQ-NarX-like"/>
    <property type="match status" value="1"/>
</dbReference>
<feature type="transmembrane region" description="Helical" evidence="4">
    <location>
        <begin position="138"/>
        <end position="157"/>
    </location>
</feature>
<keyword evidence="4" id="KW-0472">Membrane</keyword>
<keyword evidence="1" id="KW-0808">Transferase</keyword>
<evidence type="ECO:0000313" key="7">
    <source>
        <dbReference type="Proteomes" id="UP000192775"/>
    </source>
</evidence>
<proteinExistence type="predicted"/>
<feature type="transmembrane region" description="Helical" evidence="4">
    <location>
        <begin position="64"/>
        <end position="85"/>
    </location>
</feature>
<dbReference type="PANTHER" id="PTHR24421">
    <property type="entry name" value="NITRATE/NITRITE SENSOR PROTEIN NARX-RELATED"/>
    <property type="match status" value="1"/>
</dbReference>
<protein>
    <submittedName>
        <fullName evidence="6">Histidine kinase</fullName>
    </submittedName>
</protein>
<dbReference type="Gene3D" id="1.20.5.1930">
    <property type="match status" value="1"/>
</dbReference>
<reference evidence="6 7" key="1">
    <citation type="submission" date="2017-04" db="EMBL/GenBank/DDBJ databases">
        <authorList>
            <person name="Afonso C.L."/>
            <person name="Miller P.J."/>
            <person name="Scott M.A."/>
            <person name="Spackman E."/>
            <person name="Goraichik I."/>
            <person name="Dimitrov K.M."/>
            <person name="Suarez D.L."/>
            <person name="Swayne D.E."/>
        </authorList>
    </citation>
    <scope>NUCLEOTIDE SEQUENCE [LARGE SCALE GENOMIC DNA]</scope>
    <source>
        <strain evidence="7">XA(T)</strain>
    </source>
</reference>
<feature type="transmembrane region" description="Helical" evidence="4">
    <location>
        <begin position="97"/>
        <end position="118"/>
    </location>
</feature>
<dbReference type="AlphaFoldDB" id="A0A1X9LY59"/>
<keyword evidence="4" id="KW-1133">Transmembrane helix</keyword>
<dbReference type="GO" id="GO:0016020">
    <property type="term" value="C:membrane"/>
    <property type="evidence" value="ECO:0007669"/>
    <property type="project" value="InterPro"/>
</dbReference>
<dbReference type="Proteomes" id="UP000192775">
    <property type="component" value="Chromosome"/>
</dbReference>
<keyword evidence="4" id="KW-0812">Transmembrane</keyword>
<evidence type="ECO:0000313" key="6">
    <source>
        <dbReference type="EMBL" id="ARJ06990.1"/>
    </source>
</evidence>
<evidence type="ECO:0000256" key="1">
    <source>
        <dbReference type="ARBA" id="ARBA00022679"/>
    </source>
</evidence>
<dbReference type="GO" id="GO:0046983">
    <property type="term" value="F:protein dimerization activity"/>
    <property type="evidence" value="ECO:0007669"/>
    <property type="project" value="InterPro"/>
</dbReference>
<name>A0A1X9LY59_9MICO</name>
<feature type="transmembrane region" description="Helical" evidence="4">
    <location>
        <begin position="39"/>
        <end position="58"/>
    </location>
</feature>
<feature type="transmembrane region" description="Helical" evidence="4">
    <location>
        <begin position="164"/>
        <end position="182"/>
    </location>
</feature>
<dbReference type="InterPro" id="IPR011712">
    <property type="entry name" value="Sig_transdc_His_kin_sub3_dim/P"/>
</dbReference>
<dbReference type="KEGG" id="cphy:B5808_18495"/>
<sequence length="386" mass="40390">MVDGRVDGGPGWPVRPSSITSFGRLSRAEILVSAGARRWYVGAAIALIWLISIAQDAVEHSGSVPAAIGGVALVVLFGAAFLAGAPLTWSLPLRLRLLVPAGLLALSFTLFPWVHWGVVGTWTYVGVLVGMGLLPWRVTWPVIVGLAAVALVALGVTEGWSEDILWLPAIILSISAMMAAFARTTATIAQLRDTQVELELLAVERERNRVGRDLHDILGHSLTVITVKAELAGRLIDADPQRARTEIAEVEGLARGALADVRATVAGFRGVNVSTELAAARSALAAAGIAADLPSSTDVIPADRRELSGWVVREGVTNVIRHSGASTCRISFRGGEVEVADDGIGPTASAATSTGLAGLRERVESAGGRMSVGRSDLGGFSLRVVL</sequence>
<dbReference type="SUPFAM" id="SSF55874">
    <property type="entry name" value="ATPase domain of HSP90 chaperone/DNA topoisomerase II/histidine kinase"/>
    <property type="match status" value="1"/>
</dbReference>